<dbReference type="InterPro" id="IPR011006">
    <property type="entry name" value="CheY-like_superfamily"/>
</dbReference>
<dbReference type="Gene3D" id="3.40.50.2300">
    <property type="match status" value="1"/>
</dbReference>
<dbReference type="Pfam" id="PF00072">
    <property type="entry name" value="Response_reg"/>
    <property type="match status" value="1"/>
</dbReference>
<dbReference type="SMART" id="SM00421">
    <property type="entry name" value="HTH_LUXR"/>
    <property type="match status" value="1"/>
</dbReference>
<dbReference type="RefSeq" id="WP_168873756.1">
    <property type="nucleotide sequence ID" value="NZ_JABAIA010000003.1"/>
</dbReference>
<proteinExistence type="predicted"/>
<dbReference type="SMART" id="SM00448">
    <property type="entry name" value="REC"/>
    <property type="match status" value="1"/>
</dbReference>
<feature type="domain" description="Response regulatory" evidence="7">
    <location>
        <begin position="6"/>
        <end position="122"/>
    </location>
</feature>
<evidence type="ECO:0000313" key="8">
    <source>
        <dbReference type="EMBL" id="NLR67813.1"/>
    </source>
</evidence>
<dbReference type="PROSITE" id="PS50110">
    <property type="entry name" value="RESPONSE_REGULATORY"/>
    <property type="match status" value="1"/>
</dbReference>
<evidence type="ECO:0000256" key="1">
    <source>
        <dbReference type="ARBA" id="ARBA00022553"/>
    </source>
</evidence>
<dbReference type="GO" id="GO:0000160">
    <property type="term" value="P:phosphorelay signal transduction system"/>
    <property type="evidence" value="ECO:0007669"/>
    <property type="project" value="InterPro"/>
</dbReference>
<accession>A0A847RXH5</accession>
<evidence type="ECO:0000256" key="4">
    <source>
        <dbReference type="ARBA" id="ARBA00023163"/>
    </source>
</evidence>
<organism evidence="8 9">
    <name type="scientific">Chitinophaga varians</name>
    <dbReference type="NCBI Taxonomy" id="2202339"/>
    <lineage>
        <taxon>Bacteria</taxon>
        <taxon>Pseudomonadati</taxon>
        <taxon>Bacteroidota</taxon>
        <taxon>Chitinophagia</taxon>
        <taxon>Chitinophagales</taxon>
        <taxon>Chitinophagaceae</taxon>
        <taxon>Chitinophaga</taxon>
    </lineage>
</organism>
<evidence type="ECO:0000259" key="6">
    <source>
        <dbReference type="PROSITE" id="PS50043"/>
    </source>
</evidence>
<feature type="domain" description="HTH luxR-type" evidence="6">
    <location>
        <begin position="143"/>
        <end position="208"/>
    </location>
</feature>
<dbReference type="AlphaFoldDB" id="A0A847RXH5"/>
<dbReference type="InterPro" id="IPR039420">
    <property type="entry name" value="WalR-like"/>
</dbReference>
<reference evidence="8 9" key="1">
    <citation type="submission" date="2020-04" db="EMBL/GenBank/DDBJ databases">
        <authorList>
            <person name="Yin C."/>
        </authorList>
    </citation>
    <scope>NUCLEOTIDE SEQUENCE [LARGE SCALE GENOMIC DNA]</scope>
    <source>
        <strain evidence="8 9">Ae27</strain>
    </source>
</reference>
<dbReference type="PANTHER" id="PTHR43214:SF41">
    <property type="entry name" value="NITRATE_NITRITE RESPONSE REGULATOR PROTEIN NARP"/>
    <property type="match status" value="1"/>
</dbReference>
<keyword evidence="2" id="KW-0805">Transcription regulation</keyword>
<sequence>MQTMIDILIADDHPLITEGLRSFLRTKNDFRIAGTAANAAETMAMVQHTPASILLLDVNLPDGNGVDLCSTIRKTTPDLRILGLSNYSERSVILRMFNNGASGYVLKSAPMEELEKAIQIVASGGIYFGEGVQQVLTGLAADALTEMPPVTRREKEVLQWLAQGLSSPQIGEKIFISAVTVDSHRRSLMQKLKVNNTVSLLNRAREWGLI</sequence>
<keyword evidence="1 5" id="KW-0597">Phosphoprotein</keyword>
<keyword evidence="3" id="KW-0238">DNA-binding</keyword>
<evidence type="ECO:0000259" key="7">
    <source>
        <dbReference type="PROSITE" id="PS50110"/>
    </source>
</evidence>
<evidence type="ECO:0000256" key="2">
    <source>
        <dbReference type="ARBA" id="ARBA00023015"/>
    </source>
</evidence>
<dbReference type="SUPFAM" id="SSF46894">
    <property type="entry name" value="C-terminal effector domain of the bipartite response regulators"/>
    <property type="match status" value="1"/>
</dbReference>
<dbReference type="GO" id="GO:0006355">
    <property type="term" value="P:regulation of DNA-templated transcription"/>
    <property type="evidence" value="ECO:0007669"/>
    <property type="project" value="InterPro"/>
</dbReference>
<protein>
    <submittedName>
        <fullName evidence="8">Response regulator transcription factor</fullName>
    </submittedName>
</protein>
<keyword evidence="9" id="KW-1185">Reference proteome</keyword>
<comment type="caution">
    <text evidence="8">The sequence shown here is derived from an EMBL/GenBank/DDBJ whole genome shotgun (WGS) entry which is preliminary data.</text>
</comment>
<dbReference type="PANTHER" id="PTHR43214">
    <property type="entry name" value="TWO-COMPONENT RESPONSE REGULATOR"/>
    <property type="match status" value="1"/>
</dbReference>
<dbReference type="Pfam" id="PF00196">
    <property type="entry name" value="GerE"/>
    <property type="match status" value="1"/>
</dbReference>
<name>A0A847RXH5_9BACT</name>
<feature type="modified residue" description="4-aspartylphosphate" evidence="5">
    <location>
        <position position="57"/>
    </location>
</feature>
<dbReference type="CDD" id="cd17535">
    <property type="entry name" value="REC_NarL-like"/>
    <property type="match status" value="1"/>
</dbReference>
<evidence type="ECO:0000256" key="3">
    <source>
        <dbReference type="ARBA" id="ARBA00023125"/>
    </source>
</evidence>
<gene>
    <name evidence="8" type="ORF">HGH92_26140</name>
</gene>
<dbReference type="EMBL" id="JABAIA010000003">
    <property type="protein sequence ID" value="NLR67813.1"/>
    <property type="molecule type" value="Genomic_DNA"/>
</dbReference>
<dbReference type="PRINTS" id="PR00038">
    <property type="entry name" value="HTHLUXR"/>
</dbReference>
<keyword evidence="4" id="KW-0804">Transcription</keyword>
<dbReference type="InterPro" id="IPR001789">
    <property type="entry name" value="Sig_transdc_resp-reg_receiver"/>
</dbReference>
<dbReference type="InterPro" id="IPR016032">
    <property type="entry name" value="Sig_transdc_resp-reg_C-effctor"/>
</dbReference>
<dbReference type="SUPFAM" id="SSF52172">
    <property type="entry name" value="CheY-like"/>
    <property type="match status" value="1"/>
</dbReference>
<evidence type="ECO:0000313" key="9">
    <source>
        <dbReference type="Proteomes" id="UP000570474"/>
    </source>
</evidence>
<dbReference type="PROSITE" id="PS50043">
    <property type="entry name" value="HTH_LUXR_2"/>
    <property type="match status" value="1"/>
</dbReference>
<dbReference type="InterPro" id="IPR000792">
    <property type="entry name" value="Tscrpt_reg_LuxR_C"/>
</dbReference>
<dbReference type="CDD" id="cd06170">
    <property type="entry name" value="LuxR_C_like"/>
    <property type="match status" value="1"/>
</dbReference>
<dbReference type="PROSITE" id="PS00622">
    <property type="entry name" value="HTH_LUXR_1"/>
    <property type="match status" value="1"/>
</dbReference>
<dbReference type="GO" id="GO:0003677">
    <property type="term" value="F:DNA binding"/>
    <property type="evidence" value="ECO:0007669"/>
    <property type="project" value="UniProtKB-KW"/>
</dbReference>
<dbReference type="InterPro" id="IPR058245">
    <property type="entry name" value="NreC/VraR/RcsB-like_REC"/>
</dbReference>
<dbReference type="Proteomes" id="UP000570474">
    <property type="component" value="Unassembled WGS sequence"/>
</dbReference>
<evidence type="ECO:0000256" key="5">
    <source>
        <dbReference type="PROSITE-ProRule" id="PRU00169"/>
    </source>
</evidence>